<sequence length="938" mass="101307">MTDDDFQSLSKGVFVVPFNPDQECSAGPSKPNRPLGELYDSLYERCEQAYNEYEASRTAEQLDDIADWLDRSSAPPILKFTFPIHRLPIAVIQNISASLPPLLSTLPARACTLQGRELGDVALAVRAVSVGFLGEAVVASKKSGRAGIEEVERWWLAQKDQQAQLVPSNVLAEVFYILGLHPDLPIRVLLSVPSISTFLANWTHVEPSMVDLTVMDCGKGRKRAGGINAILRAATGADNGGLRIADELAEDIREQDAATGGGAQVSLKALKWSFLHHSFNSPLSDLAQGDDRAREVHSALNVARADPDSSFARLTEIGPHSDMTSTLDPAPRISILHALAHPDEFDPGVFQIDKQGSLGNEPPAATTSARKACHIDSHQSRNGGSASPPPPNGLPTAGDTDMSDSFSDGKGDLAELQMLFNLWQSAGRSVNLWDWLEGFRSNVLHPSPAVAEVAGVPADQDMAVTEDAAAGGGAVVGKRKRGGPVEKDGEDGADDAEADADEKEDEDKAARLHATFVRFCEEARMLGLPAHDAGPSIAVPRTTRSMLDEIECGTAAEAVLSMRYINSPPGPTFLQRLDEELLAARPHPGGSTLQRGDLLEVVGPSGSGKTSILNFFLLTSLLPSSFRLPPTRTTSPTEIQLGGKSFHAALLHPETHRSPLPTLVRGMRAHITSCVESTLASSLKAIRSDADVARAMEDVVLESLRRLRVIKLKPRYKSWALALRTLHTPPYIPSGHRGRGKERGHRLDLVVCDGLGDGLWPERWAEEERGGRRKGTGKDAGIRAAEDVGMRDVMDGIGRLRKELGAVVVISVQGYWHEKKDNSNETTPFFSPHLPPPFPAPYAQQPSSLTTAASRDPAFWPLTAELTLTGRHRAMQLSASVGLVDALRQAEQHGWEDVQIFDARLRVPDGRGRAGTREGVIWTFGMGPEGIETYVDGS</sequence>
<protein>
    <recommendedName>
        <fullName evidence="2">Origin recognition complex subunit 3 winged helix C-terminal domain-containing protein</fullName>
    </recommendedName>
</protein>
<reference evidence="3 4" key="1">
    <citation type="submission" date="2018-11" db="EMBL/GenBank/DDBJ databases">
        <title>Genome sequence of Saitozyma podzolica DSM 27192.</title>
        <authorList>
            <person name="Aliyu H."/>
            <person name="Gorte O."/>
            <person name="Ochsenreither K."/>
        </authorList>
    </citation>
    <scope>NUCLEOTIDE SEQUENCE [LARGE SCALE GENOMIC DNA]</scope>
    <source>
        <strain evidence="3 4">DSM 27192</strain>
    </source>
</reference>
<feature type="region of interest" description="Disordered" evidence="1">
    <location>
        <begin position="347"/>
        <end position="409"/>
    </location>
</feature>
<feature type="compositionally biased region" description="Acidic residues" evidence="1">
    <location>
        <begin position="488"/>
        <end position="507"/>
    </location>
</feature>
<dbReference type="Gene3D" id="3.40.50.300">
    <property type="entry name" value="P-loop containing nucleotide triphosphate hydrolases"/>
    <property type="match status" value="1"/>
</dbReference>
<proteinExistence type="predicted"/>
<evidence type="ECO:0000256" key="1">
    <source>
        <dbReference type="SAM" id="MobiDB-lite"/>
    </source>
</evidence>
<gene>
    <name evidence="3" type="ORF">EHS25_003147</name>
</gene>
<dbReference type="Pfam" id="PF18137">
    <property type="entry name" value="WHD_ORC"/>
    <property type="match status" value="1"/>
</dbReference>
<dbReference type="EMBL" id="RSCD01000017">
    <property type="protein sequence ID" value="RSH87238.1"/>
    <property type="molecule type" value="Genomic_DNA"/>
</dbReference>
<dbReference type="AlphaFoldDB" id="A0A427Y823"/>
<dbReference type="STRING" id="1890683.A0A427Y823"/>
<name>A0A427Y823_9TREE</name>
<accession>A0A427Y823</accession>
<dbReference type="Proteomes" id="UP000279259">
    <property type="component" value="Unassembled WGS sequence"/>
</dbReference>
<comment type="caution">
    <text evidence="3">The sequence shown here is derived from an EMBL/GenBank/DDBJ whole genome shotgun (WGS) entry which is preliminary data.</text>
</comment>
<feature type="domain" description="Origin recognition complex subunit 3 winged helix C-terminal" evidence="2">
    <location>
        <begin position="414"/>
        <end position="528"/>
    </location>
</feature>
<evidence type="ECO:0000313" key="4">
    <source>
        <dbReference type="Proteomes" id="UP000279259"/>
    </source>
</evidence>
<feature type="region of interest" description="Disordered" evidence="1">
    <location>
        <begin position="469"/>
        <end position="507"/>
    </location>
</feature>
<keyword evidence="4" id="KW-1185">Reference proteome</keyword>
<dbReference type="InterPro" id="IPR027417">
    <property type="entry name" value="P-loop_NTPase"/>
</dbReference>
<evidence type="ECO:0000259" key="2">
    <source>
        <dbReference type="Pfam" id="PF18137"/>
    </source>
</evidence>
<dbReference type="OrthoDB" id="2573365at2759"/>
<dbReference type="SUPFAM" id="SSF52540">
    <property type="entry name" value="P-loop containing nucleoside triphosphate hydrolases"/>
    <property type="match status" value="1"/>
</dbReference>
<evidence type="ECO:0000313" key="3">
    <source>
        <dbReference type="EMBL" id="RSH87238.1"/>
    </source>
</evidence>
<organism evidence="3 4">
    <name type="scientific">Saitozyma podzolica</name>
    <dbReference type="NCBI Taxonomy" id="1890683"/>
    <lineage>
        <taxon>Eukaryota</taxon>
        <taxon>Fungi</taxon>
        <taxon>Dikarya</taxon>
        <taxon>Basidiomycota</taxon>
        <taxon>Agaricomycotina</taxon>
        <taxon>Tremellomycetes</taxon>
        <taxon>Tremellales</taxon>
        <taxon>Trimorphomycetaceae</taxon>
        <taxon>Saitozyma</taxon>
    </lineage>
</organism>
<dbReference type="InterPro" id="IPR040855">
    <property type="entry name" value="ORC_WH_C"/>
</dbReference>